<evidence type="ECO:0000313" key="4">
    <source>
        <dbReference type="Proteomes" id="UP000199206"/>
    </source>
</evidence>
<proteinExistence type="predicted"/>
<dbReference type="Proteomes" id="UP000199206">
    <property type="component" value="Unassembled WGS sequence"/>
</dbReference>
<dbReference type="RefSeq" id="WP_170841794.1">
    <property type="nucleotide sequence ID" value="NZ_FOCF01000001.1"/>
</dbReference>
<evidence type="ECO:0000313" key="3">
    <source>
        <dbReference type="EMBL" id="SEM50109.1"/>
    </source>
</evidence>
<dbReference type="Pfam" id="PF14016">
    <property type="entry name" value="DUF4232"/>
    <property type="match status" value="1"/>
</dbReference>
<sequence>MLLLLAAAASAAVPTCPARALTVATDARDGDFNGMSHSGTYLVIRNIGRRTCSVPGLPVVTFRRGAKALPAKRRPPVGMHPGPVIVPVRLAPGGQVATGLRWVSGPVYDRSRCWDATRVGVTIADRTLFAPASAHLCGPVGGAVAFDQPPLTPFR</sequence>
<keyword evidence="1" id="KW-0732">Signal</keyword>
<keyword evidence="4" id="KW-1185">Reference proteome</keyword>
<name>A0A1H7YY43_9SPHN</name>
<reference evidence="4" key="1">
    <citation type="submission" date="2016-10" db="EMBL/GenBank/DDBJ databases">
        <authorList>
            <person name="Varghese N."/>
            <person name="Submissions S."/>
        </authorList>
    </citation>
    <scope>NUCLEOTIDE SEQUENCE [LARGE SCALE GENOMIC DNA]</scope>
    <source>
        <strain evidence="4">S6-262</strain>
    </source>
</reference>
<dbReference type="AlphaFoldDB" id="A0A1H7YY43"/>
<evidence type="ECO:0000256" key="1">
    <source>
        <dbReference type="SAM" id="SignalP"/>
    </source>
</evidence>
<protein>
    <recommendedName>
        <fullName evidence="2">DUF4232 domain-containing protein</fullName>
    </recommendedName>
</protein>
<dbReference type="InterPro" id="IPR025326">
    <property type="entry name" value="DUF4232"/>
</dbReference>
<dbReference type="EMBL" id="FOCF01000001">
    <property type="protein sequence ID" value="SEM50109.1"/>
    <property type="molecule type" value="Genomic_DNA"/>
</dbReference>
<gene>
    <name evidence="3" type="ORF">SAMN05192583_0425</name>
</gene>
<feature type="chain" id="PRO_5011662985" description="DUF4232 domain-containing protein" evidence="1">
    <location>
        <begin position="21"/>
        <end position="155"/>
    </location>
</feature>
<accession>A0A1H7YY43</accession>
<feature type="signal peptide" evidence="1">
    <location>
        <begin position="1"/>
        <end position="20"/>
    </location>
</feature>
<organism evidence="3 4">
    <name type="scientific">Sphingomonas gellani</name>
    <dbReference type="NCBI Taxonomy" id="1166340"/>
    <lineage>
        <taxon>Bacteria</taxon>
        <taxon>Pseudomonadati</taxon>
        <taxon>Pseudomonadota</taxon>
        <taxon>Alphaproteobacteria</taxon>
        <taxon>Sphingomonadales</taxon>
        <taxon>Sphingomonadaceae</taxon>
        <taxon>Sphingomonas</taxon>
    </lineage>
</organism>
<evidence type="ECO:0000259" key="2">
    <source>
        <dbReference type="Pfam" id="PF14016"/>
    </source>
</evidence>
<feature type="domain" description="DUF4232" evidence="2">
    <location>
        <begin position="16"/>
        <end position="127"/>
    </location>
</feature>